<dbReference type="AlphaFoldDB" id="A2DUZ7"/>
<dbReference type="Proteomes" id="UP000001542">
    <property type="component" value="Unassembled WGS sequence"/>
</dbReference>
<dbReference type="GO" id="GO:0006260">
    <property type="term" value="P:DNA replication"/>
    <property type="evidence" value="ECO:0007669"/>
    <property type="project" value="UniProtKB-KW"/>
</dbReference>
<dbReference type="RefSeq" id="XP_001327947.1">
    <property type="nucleotide sequence ID" value="XM_001327912.1"/>
</dbReference>
<dbReference type="Gene3D" id="3.90.1600.10">
    <property type="entry name" value="Palm domain of DNA polymerase"/>
    <property type="match status" value="2"/>
</dbReference>
<dbReference type="PRINTS" id="PR00106">
    <property type="entry name" value="DNAPOLB"/>
</dbReference>
<dbReference type="GO" id="GO:0003677">
    <property type="term" value="F:DNA binding"/>
    <property type="evidence" value="ECO:0007669"/>
    <property type="project" value="UniProtKB-KW"/>
</dbReference>
<dbReference type="InterPro" id="IPR023211">
    <property type="entry name" value="DNA_pol_palm_dom_sf"/>
</dbReference>
<dbReference type="InterPro" id="IPR004868">
    <property type="entry name" value="DNA-dir_DNA_pol_B_mt/vir"/>
</dbReference>
<dbReference type="VEuPathDB" id="TrichDB:TVAG_187750"/>
<dbReference type="InterPro" id="IPR006172">
    <property type="entry name" value="DNA-dir_DNA_pol_B"/>
</dbReference>
<dbReference type="eggNOG" id="ENOG502R1AC">
    <property type="taxonomic scope" value="Eukaryota"/>
</dbReference>
<proteinExistence type="inferred from homology"/>
<dbReference type="InterPro" id="IPR012337">
    <property type="entry name" value="RNaseH-like_sf"/>
</dbReference>
<dbReference type="KEGG" id="tva:4773731"/>
<dbReference type="EC" id="2.7.7.7" evidence="2"/>
<dbReference type="SUPFAM" id="SSF53098">
    <property type="entry name" value="Ribonuclease H-like"/>
    <property type="match status" value="1"/>
</dbReference>
<sequence>MQITGIYKGKAIIIKDSYTVISTKLKKFPEMFHLQTGPKDSSCLLANDNRTGVISEACKFVQDVETFMKNIDLIENCRIDENHFNLEKYSSFYCKQDVRILREGFVKFRNDILKEFDLNVYDYVSICSIANKLFENRVYFPNGNLYDLSNKPREFISRCIQGGRCMLSDNKKQKSEKKLIADFDAVSLYPSAIARLYTLEGIPKVLKPEMLNSEYLLKHLFEDDQGESECDKFISGFFVLIKITDIKIKRHFPLITVDPELNPELKAKSTKDKAKDKATVPRSSNTCCLMYVDHIALQDLIKYQGISCEVLQGYYYDEKRDFRIRDEVKKLFELRLKYKKEENPLQENIKLILNSIYGKTILSPIESKIQIIDDKDAVRYAIRNYNHIIKFEGLDGSDKTIFKLTKSICRHFNFCPLGVNILSMSKRIMNEVFCTIEDLGLQAFYQDTDSMHIYNEYIPKLAAEFKKRYGRELIGKNLGQFHSDFAEITKGKQSLAYKSIFCGKKTYIDLLTNDLNEVAFHCRMKGVKQDVIALTANEMFPEAVKCVYDEDKGLMIPQGKYDKDSEFSVMKLYEALHSSQEIAFDLCKSSAPCFEEKFNFSITTKNTFIRKLKF</sequence>
<dbReference type="PANTHER" id="PTHR48144">
    <property type="entry name" value="DNA-DIRECTED DNA POLYMERASE"/>
    <property type="match status" value="1"/>
</dbReference>
<evidence type="ECO:0000256" key="1">
    <source>
        <dbReference type="ARBA" id="ARBA00005755"/>
    </source>
</evidence>
<evidence type="ECO:0000256" key="3">
    <source>
        <dbReference type="ARBA" id="ARBA00022679"/>
    </source>
</evidence>
<comment type="similarity">
    <text evidence="1">Belongs to the DNA polymerase type-B family.</text>
</comment>
<dbReference type="SUPFAM" id="SSF56672">
    <property type="entry name" value="DNA/RNA polymerases"/>
    <property type="match status" value="1"/>
</dbReference>
<organism evidence="10 11">
    <name type="scientific">Trichomonas vaginalis (strain ATCC PRA-98 / G3)</name>
    <dbReference type="NCBI Taxonomy" id="412133"/>
    <lineage>
        <taxon>Eukaryota</taxon>
        <taxon>Metamonada</taxon>
        <taxon>Parabasalia</taxon>
        <taxon>Trichomonadida</taxon>
        <taxon>Trichomonadidae</taxon>
        <taxon>Trichomonas</taxon>
    </lineage>
</organism>
<gene>
    <name evidence="10" type="ORF">TVAG_187750</name>
</gene>
<reference evidence="10" key="1">
    <citation type="submission" date="2006-10" db="EMBL/GenBank/DDBJ databases">
        <authorList>
            <person name="Amadeo P."/>
            <person name="Zhao Q."/>
            <person name="Wortman J."/>
            <person name="Fraser-Liggett C."/>
            <person name="Carlton J."/>
        </authorList>
    </citation>
    <scope>NUCLEOTIDE SEQUENCE</scope>
    <source>
        <strain evidence="10">G3</strain>
    </source>
</reference>
<dbReference type="EMBL" id="DS113251">
    <property type="protein sequence ID" value="EAY15724.1"/>
    <property type="molecule type" value="Genomic_DNA"/>
</dbReference>
<evidence type="ECO:0000259" key="9">
    <source>
        <dbReference type="Pfam" id="PF03175"/>
    </source>
</evidence>
<keyword evidence="4" id="KW-0548">Nucleotidyltransferase</keyword>
<accession>A2DUZ7</accession>
<dbReference type="InParanoid" id="A2DUZ7"/>
<keyword evidence="7" id="KW-0238">DNA-binding</keyword>
<keyword evidence="11" id="KW-1185">Reference proteome</keyword>
<dbReference type="PANTHER" id="PTHR48144:SF2">
    <property type="entry name" value="DNA-DIRECTED DNA POLYMERASE"/>
    <property type="match status" value="1"/>
</dbReference>
<keyword evidence="3" id="KW-0808">Transferase</keyword>
<evidence type="ECO:0000256" key="5">
    <source>
        <dbReference type="ARBA" id="ARBA00022705"/>
    </source>
</evidence>
<evidence type="ECO:0000313" key="11">
    <source>
        <dbReference type="Proteomes" id="UP000001542"/>
    </source>
</evidence>
<evidence type="ECO:0000256" key="8">
    <source>
        <dbReference type="ARBA" id="ARBA00049244"/>
    </source>
</evidence>
<dbReference type="VEuPathDB" id="TrichDB:TVAGG3_0940020"/>
<comment type="catalytic activity">
    <reaction evidence="8">
        <text>DNA(n) + a 2'-deoxyribonucleoside 5'-triphosphate = DNA(n+1) + diphosphate</text>
        <dbReference type="Rhea" id="RHEA:22508"/>
        <dbReference type="Rhea" id="RHEA-COMP:17339"/>
        <dbReference type="Rhea" id="RHEA-COMP:17340"/>
        <dbReference type="ChEBI" id="CHEBI:33019"/>
        <dbReference type="ChEBI" id="CHEBI:61560"/>
        <dbReference type="ChEBI" id="CHEBI:173112"/>
        <dbReference type="EC" id="2.7.7.7"/>
    </reaction>
</comment>
<keyword evidence="6" id="KW-0239">DNA-directed DNA polymerase</keyword>
<feature type="domain" description="DNA-directed DNA polymerase family B mitochondria/virus" evidence="9">
    <location>
        <begin position="6"/>
        <end position="384"/>
    </location>
</feature>
<evidence type="ECO:0000256" key="6">
    <source>
        <dbReference type="ARBA" id="ARBA00022932"/>
    </source>
</evidence>
<dbReference type="OrthoDB" id="10265614at2759"/>
<protein>
    <recommendedName>
        <fullName evidence="2">DNA-directed DNA polymerase</fullName>
        <ecNumber evidence="2">2.7.7.7</ecNumber>
    </recommendedName>
</protein>
<evidence type="ECO:0000256" key="7">
    <source>
        <dbReference type="ARBA" id="ARBA00023125"/>
    </source>
</evidence>
<keyword evidence="5" id="KW-0235">DNA replication</keyword>
<dbReference type="GO" id="GO:0000166">
    <property type="term" value="F:nucleotide binding"/>
    <property type="evidence" value="ECO:0007669"/>
    <property type="project" value="InterPro"/>
</dbReference>
<evidence type="ECO:0000256" key="4">
    <source>
        <dbReference type="ARBA" id="ARBA00022695"/>
    </source>
</evidence>
<dbReference type="GO" id="GO:0003887">
    <property type="term" value="F:DNA-directed DNA polymerase activity"/>
    <property type="evidence" value="ECO:0007669"/>
    <property type="project" value="UniProtKB-KW"/>
</dbReference>
<evidence type="ECO:0000313" key="10">
    <source>
        <dbReference type="EMBL" id="EAY15724.1"/>
    </source>
</evidence>
<name>A2DUZ7_TRIV3</name>
<reference evidence="10" key="2">
    <citation type="journal article" date="2007" name="Science">
        <title>Draft genome sequence of the sexually transmitted pathogen Trichomonas vaginalis.</title>
        <authorList>
            <person name="Carlton J.M."/>
            <person name="Hirt R.P."/>
            <person name="Silva J.C."/>
            <person name="Delcher A.L."/>
            <person name="Schatz M."/>
            <person name="Zhao Q."/>
            <person name="Wortman J.R."/>
            <person name="Bidwell S.L."/>
            <person name="Alsmark U.C.M."/>
            <person name="Besteiro S."/>
            <person name="Sicheritz-Ponten T."/>
            <person name="Noel C.J."/>
            <person name="Dacks J.B."/>
            <person name="Foster P.G."/>
            <person name="Simillion C."/>
            <person name="Van de Peer Y."/>
            <person name="Miranda-Saavedra D."/>
            <person name="Barton G.J."/>
            <person name="Westrop G.D."/>
            <person name="Mueller S."/>
            <person name="Dessi D."/>
            <person name="Fiori P.L."/>
            <person name="Ren Q."/>
            <person name="Paulsen I."/>
            <person name="Zhang H."/>
            <person name="Bastida-Corcuera F.D."/>
            <person name="Simoes-Barbosa A."/>
            <person name="Brown M.T."/>
            <person name="Hayes R.D."/>
            <person name="Mukherjee M."/>
            <person name="Okumura C.Y."/>
            <person name="Schneider R."/>
            <person name="Smith A.J."/>
            <person name="Vanacova S."/>
            <person name="Villalvazo M."/>
            <person name="Haas B.J."/>
            <person name="Pertea M."/>
            <person name="Feldblyum T.V."/>
            <person name="Utterback T.R."/>
            <person name="Shu C.L."/>
            <person name="Osoegawa K."/>
            <person name="de Jong P.J."/>
            <person name="Hrdy I."/>
            <person name="Horvathova L."/>
            <person name="Zubacova Z."/>
            <person name="Dolezal P."/>
            <person name="Malik S.B."/>
            <person name="Logsdon J.M. Jr."/>
            <person name="Henze K."/>
            <person name="Gupta A."/>
            <person name="Wang C.C."/>
            <person name="Dunne R.L."/>
            <person name="Upcroft J.A."/>
            <person name="Upcroft P."/>
            <person name="White O."/>
            <person name="Salzberg S.L."/>
            <person name="Tang P."/>
            <person name="Chiu C.-H."/>
            <person name="Lee Y.-S."/>
            <person name="Embley T.M."/>
            <person name="Coombs G.H."/>
            <person name="Mottram J.C."/>
            <person name="Tachezy J."/>
            <person name="Fraser-Liggett C.M."/>
            <person name="Johnson P.J."/>
        </authorList>
    </citation>
    <scope>NUCLEOTIDE SEQUENCE [LARGE SCALE GENOMIC DNA]</scope>
    <source>
        <strain evidence="10">G3</strain>
    </source>
</reference>
<dbReference type="Pfam" id="PF03175">
    <property type="entry name" value="DNA_pol_B_2"/>
    <property type="match status" value="1"/>
</dbReference>
<evidence type="ECO:0000256" key="2">
    <source>
        <dbReference type="ARBA" id="ARBA00012417"/>
    </source>
</evidence>
<dbReference type="InterPro" id="IPR043502">
    <property type="entry name" value="DNA/RNA_pol_sf"/>
</dbReference>